<dbReference type="PANTHER" id="PTHR39741">
    <property type="entry name" value="F-BOX DOMAIN CONTAINING PROTEIN, EXPRESSED"/>
    <property type="match status" value="1"/>
</dbReference>
<dbReference type="Gene3D" id="1.20.1280.50">
    <property type="match status" value="1"/>
</dbReference>
<dbReference type="EMBL" id="JAUUTY010000006">
    <property type="protein sequence ID" value="KAK1615395.1"/>
    <property type="molecule type" value="Genomic_DNA"/>
</dbReference>
<sequence length="532" mass="59466">MSYIWPSNPYDTCMDDPWNEVSGSDVGSDEEDEHTKARRLGGTDFNCLLKHAEDIARTFPNVGATVNVYAFRAKHKALDIHLRNFSGWRSPPGACLRSPKVPKIKGQGSKNWRKSQMGYAESKTCAAAYVGVVKNLVIGLPLFGLSRRLKKKGSSVPPMAVECCGGDFLEWVGPDNSANVFGLLDSPADLVRAAAVSRTWRRFVIENDLSKSLCVRLFPEVATIAAAAEVTRSPPSPPVSQSDSKRAYRIYSNLAGALVSSSPKDSVGCVLRCVGASSTDDFPNETMVHTLHERGLVNFRPSYWSSCGSDNPDEPESLTYRLNSDICIIDEIKVQPFKAFFQYGNPIYSSKTVRFRMGHYKLPRGQESFVTNDDENKMVNADKDYMWTYTSPEFPMLQENVLQSFKLPRPVLCIGGVVMIEFLGRVQKQGADDKYYICVCHVEVIGRSLSPLFMVDISEPGGYSILKYLPDAKNLSAEDMAQYDTEDSLEWQYFGARYRQMNHIAVLNALLMQVHFMHEDDVGWVLQDGLLQ</sequence>
<dbReference type="InterPro" id="IPR036047">
    <property type="entry name" value="F-box-like_dom_sf"/>
</dbReference>
<evidence type="ECO:0000313" key="3">
    <source>
        <dbReference type="Proteomes" id="UP001231189"/>
    </source>
</evidence>
<keyword evidence="3" id="KW-1185">Reference proteome</keyword>
<gene>
    <name evidence="2" type="ORF">QYE76_020912</name>
</gene>
<organism evidence="2 3">
    <name type="scientific">Lolium multiflorum</name>
    <name type="common">Italian ryegrass</name>
    <name type="synonym">Lolium perenne subsp. multiflorum</name>
    <dbReference type="NCBI Taxonomy" id="4521"/>
    <lineage>
        <taxon>Eukaryota</taxon>
        <taxon>Viridiplantae</taxon>
        <taxon>Streptophyta</taxon>
        <taxon>Embryophyta</taxon>
        <taxon>Tracheophyta</taxon>
        <taxon>Spermatophyta</taxon>
        <taxon>Magnoliopsida</taxon>
        <taxon>Liliopsida</taxon>
        <taxon>Poales</taxon>
        <taxon>Poaceae</taxon>
        <taxon>BOP clade</taxon>
        <taxon>Pooideae</taxon>
        <taxon>Poodae</taxon>
        <taxon>Poeae</taxon>
        <taxon>Poeae Chloroplast Group 2 (Poeae type)</taxon>
        <taxon>Loliodinae</taxon>
        <taxon>Loliinae</taxon>
        <taxon>Lolium</taxon>
    </lineage>
</organism>
<dbReference type="SUPFAM" id="SSF81383">
    <property type="entry name" value="F-box domain"/>
    <property type="match status" value="1"/>
</dbReference>
<comment type="caution">
    <text evidence="2">The sequence shown here is derived from an EMBL/GenBank/DDBJ whole genome shotgun (WGS) entry which is preliminary data.</text>
</comment>
<dbReference type="Pfam" id="PF12937">
    <property type="entry name" value="F-box-like"/>
    <property type="match status" value="1"/>
</dbReference>
<reference evidence="2" key="1">
    <citation type="submission" date="2023-07" db="EMBL/GenBank/DDBJ databases">
        <title>A chromosome-level genome assembly of Lolium multiflorum.</title>
        <authorList>
            <person name="Chen Y."/>
            <person name="Copetti D."/>
            <person name="Kolliker R."/>
            <person name="Studer B."/>
        </authorList>
    </citation>
    <scope>NUCLEOTIDE SEQUENCE</scope>
    <source>
        <strain evidence="2">02402/16</strain>
        <tissue evidence="2">Leaf</tissue>
    </source>
</reference>
<proteinExistence type="predicted"/>
<dbReference type="InterPro" id="IPR055336">
    <property type="entry name" value="At4g00755-like"/>
</dbReference>
<evidence type="ECO:0000259" key="1">
    <source>
        <dbReference type="Pfam" id="PF12937"/>
    </source>
</evidence>
<dbReference type="AlphaFoldDB" id="A0AAD8VSC5"/>
<evidence type="ECO:0000313" key="2">
    <source>
        <dbReference type="EMBL" id="KAK1615395.1"/>
    </source>
</evidence>
<dbReference type="PANTHER" id="PTHR39741:SF19">
    <property type="entry name" value="F-BOX DOMAIN-CONTAINING PROTEIN"/>
    <property type="match status" value="1"/>
</dbReference>
<dbReference type="InterPro" id="IPR001810">
    <property type="entry name" value="F-box_dom"/>
</dbReference>
<accession>A0AAD8VSC5</accession>
<protein>
    <recommendedName>
        <fullName evidence="1">F-box domain-containing protein</fullName>
    </recommendedName>
</protein>
<name>A0AAD8VSC5_LOLMU</name>
<feature type="domain" description="F-box" evidence="1">
    <location>
        <begin position="179"/>
        <end position="215"/>
    </location>
</feature>
<dbReference type="Proteomes" id="UP001231189">
    <property type="component" value="Unassembled WGS sequence"/>
</dbReference>